<sequence length="435" mass="49703">MATARIILDKRSKKQDGTFPVKIRVAHVKAFQRLGTSLSLTEAEFIKLMAGKNLKDEQKEDKRKLDALLLKANGIIDSLEPFDFHTFNTRFSQKGDRSDLIFLLNDKASDFEKDEKYGSRNLYNQAAAMLTEYINRNRTEKSGKITSLIISTVTPKWLTDFEKWALKVTYQKKSKGSKETTTELKYSRTTLGMYLIRVRAIFNEVISRKELSAAAYPFHKADNKAGYKIPQGVNNKRALSMPEIMSIYNYEPQNQTEFFAKDMFIFSYLASGINCIDMFRLRWLDLKKDHFTFIRKKTENKTGGTNKITISLTEDLLSIIERHGTRKLNNGYIFNVIPLNATEKEIKSKTAAAISAINQGLKKIAVKIGITEEISTYYARHSYSTNLMNNEAPLAFISKQLGHKDLKTTQNYLDSFTTDKAAEYQSNLLVKDQTG</sequence>
<dbReference type="RefSeq" id="WP_378988696.1">
    <property type="nucleotide sequence ID" value="NZ_JBHSBW010000016.1"/>
</dbReference>
<dbReference type="SUPFAM" id="SSF56349">
    <property type="entry name" value="DNA breaking-rejoining enzymes"/>
    <property type="match status" value="1"/>
</dbReference>
<comment type="caution">
    <text evidence="5">The sequence shown here is derived from an EMBL/GenBank/DDBJ whole genome shotgun (WGS) entry which is preliminary data.</text>
</comment>
<reference evidence="6" key="1">
    <citation type="journal article" date="2019" name="Int. J. Syst. Evol. Microbiol.">
        <title>The Global Catalogue of Microorganisms (GCM) 10K type strain sequencing project: providing services to taxonomists for standard genome sequencing and annotation.</title>
        <authorList>
            <consortium name="The Broad Institute Genomics Platform"/>
            <consortium name="The Broad Institute Genome Sequencing Center for Infectious Disease"/>
            <person name="Wu L."/>
            <person name="Ma J."/>
        </authorList>
    </citation>
    <scope>NUCLEOTIDE SEQUENCE [LARGE SCALE GENOMIC DNA]</scope>
    <source>
        <strain evidence="6">CCM 8691</strain>
    </source>
</reference>
<evidence type="ECO:0000313" key="6">
    <source>
        <dbReference type="Proteomes" id="UP001595789"/>
    </source>
</evidence>
<dbReference type="PANTHER" id="PTHR30349:SF64">
    <property type="entry name" value="PROPHAGE INTEGRASE INTD-RELATED"/>
    <property type="match status" value="1"/>
</dbReference>
<evidence type="ECO:0000256" key="1">
    <source>
        <dbReference type="ARBA" id="ARBA00008857"/>
    </source>
</evidence>
<evidence type="ECO:0000256" key="2">
    <source>
        <dbReference type="ARBA" id="ARBA00023125"/>
    </source>
</evidence>
<keyword evidence="2" id="KW-0238">DNA-binding</keyword>
<dbReference type="Proteomes" id="UP001595789">
    <property type="component" value="Unassembled WGS sequence"/>
</dbReference>
<dbReference type="InterPro" id="IPR025269">
    <property type="entry name" value="SAM-like_dom"/>
</dbReference>
<dbReference type="InterPro" id="IPR013762">
    <property type="entry name" value="Integrase-like_cat_sf"/>
</dbReference>
<dbReference type="InterPro" id="IPR002104">
    <property type="entry name" value="Integrase_catalytic"/>
</dbReference>
<keyword evidence="6" id="KW-1185">Reference proteome</keyword>
<evidence type="ECO:0000259" key="4">
    <source>
        <dbReference type="PROSITE" id="PS51898"/>
    </source>
</evidence>
<dbReference type="Gene3D" id="1.10.150.130">
    <property type="match status" value="1"/>
</dbReference>
<keyword evidence="3" id="KW-0233">DNA recombination</keyword>
<evidence type="ECO:0000256" key="3">
    <source>
        <dbReference type="ARBA" id="ARBA00023172"/>
    </source>
</evidence>
<dbReference type="InterPro" id="IPR011010">
    <property type="entry name" value="DNA_brk_join_enz"/>
</dbReference>
<name>A0ABV8PIE4_9SPHI</name>
<dbReference type="PROSITE" id="PS51898">
    <property type="entry name" value="TYR_RECOMBINASE"/>
    <property type="match status" value="1"/>
</dbReference>
<dbReference type="Gene3D" id="1.10.443.10">
    <property type="entry name" value="Intergrase catalytic core"/>
    <property type="match status" value="1"/>
</dbReference>
<protein>
    <submittedName>
        <fullName evidence="5">Tyrosine-type recombinase/integrase</fullName>
    </submittedName>
</protein>
<dbReference type="Pfam" id="PF00589">
    <property type="entry name" value="Phage_integrase"/>
    <property type="match status" value="1"/>
</dbReference>
<dbReference type="EMBL" id="JBHSBW010000016">
    <property type="protein sequence ID" value="MFC4213466.1"/>
    <property type="molecule type" value="Genomic_DNA"/>
</dbReference>
<evidence type="ECO:0000313" key="5">
    <source>
        <dbReference type="EMBL" id="MFC4213466.1"/>
    </source>
</evidence>
<dbReference type="PANTHER" id="PTHR30349">
    <property type="entry name" value="PHAGE INTEGRASE-RELATED"/>
    <property type="match status" value="1"/>
</dbReference>
<feature type="domain" description="Tyr recombinase" evidence="4">
    <location>
        <begin position="234"/>
        <end position="425"/>
    </location>
</feature>
<dbReference type="Pfam" id="PF13102">
    <property type="entry name" value="Phage_int_SAM_5"/>
    <property type="match status" value="1"/>
</dbReference>
<accession>A0ABV8PIE4</accession>
<proteinExistence type="inferred from homology"/>
<gene>
    <name evidence="5" type="ORF">ACFOWA_19895</name>
</gene>
<comment type="similarity">
    <text evidence="1">Belongs to the 'phage' integrase family.</text>
</comment>
<dbReference type="InterPro" id="IPR010998">
    <property type="entry name" value="Integrase_recombinase_N"/>
</dbReference>
<dbReference type="InterPro" id="IPR050090">
    <property type="entry name" value="Tyrosine_recombinase_XerCD"/>
</dbReference>
<organism evidence="5 6">
    <name type="scientific">Pedobacter lithocola</name>
    <dbReference type="NCBI Taxonomy" id="1908239"/>
    <lineage>
        <taxon>Bacteria</taxon>
        <taxon>Pseudomonadati</taxon>
        <taxon>Bacteroidota</taxon>
        <taxon>Sphingobacteriia</taxon>
        <taxon>Sphingobacteriales</taxon>
        <taxon>Sphingobacteriaceae</taxon>
        <taxon>Pedobacter</taxon>
    </lineage>
</organism>